<dbReference type="GeneID" id="108673403"/>
<keyword evidence="5" id="KW-0769">Symport</keyword>
<evidence type="ECO:0000256" key="5">
    <source>
        <dbReference type="ARBA" id="ARBA00022847"/>
    </source>
</evidence>
<evidence type="ECO:0000256" key="4">
    <source>
        <dbReference type="ARBA" id="ARBA00022692"/>
    </source>
</evidence>
<dbReference type="OrthoDB" id="546820at2759"/>
<evidence type="ECO:0000256" key="2">
    <source>
        <dbReference type="ARBA" id="ARBA00006434"/>
    </source>
</evidence>
<feature type="transmembrane region" description="Helical" evidence="14">
    <location>
        <begin position="192"/>
        <end position="211"/>
    </location>
</feature>
<keyword evidence="15" id="KW-1185">Reference proteome</keyword>
<evidence type="ECO:0000256" key="11">
    <source>
        <dbReference type="ARBA" id="ARBA00023180"/>
    </source>
</evidence>
<feature type="transmembrane region" description="Helical" evidence="14">
    <location>
        <begin position="86"/>
        <end position="104"/>
    </location>
</feature>
<proteinExistence type="inferred from homology"/>
<evidence type="ECO:0000256" key="13">
    <source>
        <dbReference type="RuleBase" id="RU362091"/>
    </source>
</evidence>
<evidence type="ECO:0000256" key="10">
    <source>
        <dbReference type="ARBA" id="ARBA00023136"/>
    </source>
</evidence>
<dbReference type="InterPro" id="IPR038377">
    <property type="entry name" value="Na/Glc_symporter_sf"/>
</dbReference>
<keyword evidence="11" id="KW-0325">Glycoprotein</keyword>
<keyword evidence="10 14" id="KW-0472">Membrane</keyword>
<dbReference type="PROSITE" id="PS50283">
    <property type="entry name" value="NA_SOLUT_SYMP_3"/>
    <property type="match status" value="1"/>
</dbReference>
<dbReference type="Pfam" id="PF00474">
    <property type="entry name" value="SSF"/>
    <property type="match status" value="1"/>
</dbReference>
<keyword evidence="12" id="KW-0739">Sodium transport</keyword>
<evidence type="ECO:0000256" key="3">
    <source>
        <dbReference type="ARBA" id="ARBA00022448"/>
    </source>
</evidence>
<organism evidence="15 16">
    <name type="scientific">Hyalella azteca</name>
    <name type="common">Amphipod</name>
    <dbReference type="NCBI Taxonomy" id="294128"/>
    <lineage>
        <taxon>Eukaryota</taxon>
        <taxon>Metazoa</taxon>
        <taxon>Ecdysozoa</taxon>
        <taxon>Arthropoda</taxon>
        <taxon>Crustacea</taxon>
        <taxon>Multicrustacea</taxon>
        <taxon>Malacostraca</taxon>
        <taxon>Eumalacostraca</taxon>
        <taxon>Peracarida</taxon>
        <taxon>Amphipoda</taxon>
        <taxon>Senticaudata</taxon>
        <taxon>Talitrida</taxon>
        <taxon>Talitroidea</taxon>
        <taxon>Hyalellidae</taxon>
        <taxon>Hyalella</taxon>
    </lineage>
</organism>
<evidence type="ECO:0000256" key="12">
    <source>
        <dbReference type="ARBA" id="ARBA00023201"/>
    </source>
</evidence>
<reference evidence="16" key="1">
    <citation type="submission" date="2025-08" db="UniProtKB">
        <authorList>
            <consortium name="RefSeq"/>
        </authorList>
    </citation>
    <scope>IDENTIFICATION</scope>
    <source>
        <tissue evidence="16">Whole organism</tissue>
    </source>
</reference>
<feature type="transmembrane region" description="Helical" evidence="14">
    <location>
        <begin position="217"/>
        <end position="238"/>
    </location>
</feature>
<dbReference type="InterPro" id="IPR052244">
    <property type="entry name" value="Choline_transporter"/>
</dbReference>
<protein>
    <submittedName>
        <fullName evidence="16">High-affinity choline transporter 1-like</fullName>
    </submittedName>
</protein>
<gene>
    <name evidence="16" type="primary">LOC108673403</name>
</gene>
<evidence type="ECO:0000256" key="6">
    <source>
        <dbReference type="ARBA" id="ARBA00022979"/>
    </source>
</evidence>
<keyword evidence="9" id="KW-0406">Ion transport</keyword>
<dbReference type="KEGG" id="hazt:108673403"/>
<dbReference type="InterPro" id="IPR001734">
    <property type="entry name" value="Na/solute_symporter"/>
</dbReference>
<feature type="transmembrane region" description="Helical" evidence="14">
    <location>
        <begin position="39"/>
        <end position="57"/>
    </location>
</feature>
<dbReference type="RefSeq" id="XP_018016717.1">
    <property type="nucleotide sequence ID" value="XM_018161228.1"/>
</dbReference>
<dbReference type="CDD" id="cd11474">
    <property type="entry name" value="SLC5sbd_CHT"/>
    <property type="match status" value="1"/>
</dbReference>
<feature type="transmembrane region" description="Helical" evidence="14">
    <location>
        <begin position="250"/>
        <end position="268"/>
    </location>
</feature>
<comment type="subcellular location">
    <subcellularLocation>
        <location evidence="1">Membrane</location>
        <topology evidence="1">Multi-pass membrane protein</topology>
    </subcellularLocation>
</comment>
<dbReference type="PANTHER" id="PTHR45897:SF4">
    <property type="entry name" value="HIGH-AFFINITY CHOLINE TRANSPORTER 1"/>
    <property type="match status" value="1"/>
</dbReference>
<keyword evidence="4 14" id="KW-0812">Transmembrane</keyword>
<feature type="non-terminal residue" evidence="16">
    <location>
        <position position="1"/>
    </location>
</feature>
<feature type="transmembrane region" description="Helical" evidence="14">
    <location>
        <begin position="12"/>
        <end position="32"/>
    </location>
</feature>
<dbReference type="GO" id="GO:0005307">
    <property type="term" value="F:choline:sodium symporter activity"/>
    <property type="evidence" value="ECO:0007669"/>
    <property type="project" value="TreeGrafter"/>
</dbReference>
<feature type="transmembrane region" description="Helical" evidence="14">
    <location>
        <begin position="147"/>
        <end position="172"/>
    </location>
</feature>
<dbReference type="GO" id="GO:0008292">
    <property type="term" value="P:acetylcholine biosynthetic process"/>
    <property type="evidence" value="ECO:0007669"/>
    <property type="project" value="TreeGrafter"/>
</dbReference>
<feature type="transmembrane region" description="Helical" evidence="14">
    <location>
        <begin position="288"/>
        <end position="305"/>
    </location>
</feature>
<keyword evidence="7 14" id="KW-1133">Transmembrane helix</keyword>
<keyword evidence="3" id="KW-0813">Transport</keyword>
<dbReference type="GO" id="GO:0005886">
    <property type="term" value="C:plasma membrane"/>
    <property type="evidence" value="ECO:0007669"/>
    <property type="project" value="TreeGrafter"/>
</dbReference>
<keyword evidence="6" id="KW-0530">Neurotransmitter biosynthesis</keyword>
<evidence type="ECO:0000313" key="15">
    <source>
        <dbReference type="Proteomes" id="UP000694843"/>
    </source>
</evidence>
<dbReference type="Proteomes" id="UP000694843">
    <property type="component" value="Unplaced"/>
</dbReference>
<feature type="transmembrane region" description="Helical" evidence="14">
    <location>
        <begin position="116"/>
        <end position="141"/>
    </location>
</feature>
<comment type="similarity">
    <text evidence="2 13">Belongs to the sodium:solute symporter (SSF) (TC 2.A.21) family.</text>
</comment>
<dbReference type="PANTHER" id="PTHR45897">
    <property type="entry name" value="HIGH-AFFINITY CHOLINE TRANSPORTER 1"/>
    <property type="match status" value="1"/>
</dbReference>
<evidence type="ECO:0000256" key="14">
    <source>
        <dbReference type="SAM" id="Phobius"/>
    </source>
</evidence>
<evidence type="ECO:0000313" key="16">
    <source>
        <dbReference type="RefSeq" id="XP_018016717.1"/>
    </source>
</evidence>
<accession>A0A8B7NSN0</accession>
<evidence type="ECO:0000256" key="8">
    <source>
        <dbReference type="ARBA" id="ARBA00023053"/>
    </source>
</evidence>
<evidence type="ECO:0000256" key="9">
    <source>
        <dbReference type="ARBA" id="ARBA00023065"/>
    </source>
</evidence>
<dbReference type="AlphaFoldDB" id="A0A8B7NSN0"/>
<sequence>STLSVILDLPDAISIVVSASIAVLYTLVGGLYSVAYTDVVQLFCIAIGLWLAVPFSLHSEYSGSLNPNTTNWLGEPPNNPYEWGTWWDYAFLLICGGIPWQVYFQRVLSAKTGRQAQILSYGAAIGCFVMAIPAVLIGAIAKTWVAFIGLGAVSAAVMSSADSSVLSASSMFTHNVYKGVIRPHASIREMNIVLRLAIPVITAVACAIAIFTTSIYALFYLCGDLVYVMLFPQLTLAVHCPNHVNRPGSIVAFVVGFLLRILGGEPVLQLPAVIKYPWYDYENETQNFPFRTLSMLVTMIALLLVSRFTRTCHGRQQNLTITTARTQYISCQDLRQLRPTGKNSGWKTVEF</sequence>
<dbReference type="OMA" id="WTETAYS"/>
<evidence type="ECO:0000256" key="1">
    <source>
        <dbReference type="ARBA" id="ARBA00004141"/>
    </source>
</evidence>
<keyword evidence="8" id="KW-0915">Sodium</keyword>
<evidence type="ECO:0000256" key="7">
    <source>
        <dbReference type="ARBA" id="ARBA00022989"/>
    </source>
</evidence>
<dbReference type="Gene3D" id="1.20.1730.10">
    <property type="entry name" value="Sodium/glucose cotransporter"/>
    <property type="match status" value="1"/>
</dbReference>
<name>A0A8B7NSN0_HYAAZ</name>